<proteinExistence type="predicted"/>
<dbReference type="Proteomes" id="UP000004995">
    <property type="component" value="Unassembled WGS sequence"/>
</dbReference>
<reference evidence="2" key="2">
    <citation type="submission" date="2018-08" db="UniProtKB">
        <authorList>
            <consortium name="EnsemblPlants"/>
        </authorList>
    </citation>
    <scope>IDENTIFICATION</scope>
    <source>
        <strain evidence="2">Yugu1</strain>
    </source>
</reference>
<reference evidence="3" key="1">
    <citation type="journal article" date="2012" name="Nat. Biotechnol.">
        <title>Reference genome sequence of the model plant Setaria.</title>
        <authorList>
            <person name="Bennetzen J.L."/>
            <person name="Schmutz J."/>
            <person name="Wang H."/>
            <person name="Percifield R."/>
            <person name="Hawkins J."/>
            <person name="Pontaroli A.C."/>
            <person name="Estep M."/>
            <person name="Feng L."/>
            <person name="Vaughn J.N."/>
            <person name="Grimwood J."/>
            <person name="Jenkins J."/>
            <person name="Barry K."/>
            <person name="Lindquist E."/>
            <person name="Hellsten U."/>
            <person name="Deshpande S."/>
            <person name="Wang X."/>
            <person name="Wu X."/>
            <person name="Mitros T."/>
            <person name="Triplett J."/>
            <person name="Yang X."/>
            <person name="Ye C.Y."/>
            <person name="Mauro-Herrera M."/>
            <person name="Wang L."/>
            <person name="Li P."/>
            <person name="Sharma M."/>
            <person name="Sharma R."/>
            <person name="Ronald P.C."/>
            <person name="Panaud O."/>
            <person name="Kellogg E.A."/>
            <person name="Brutnell T.P."/>
            <person name="Doust A.N."/>
            <person name="Tuskan G.A."/>
            <person name="Rokhsar D."/>
            <person name="Devos K.M."/>
        </authorList>
    </citation>
    <scope>NUCLEOTIDE SEQUENCE [LARGE SCALE GENOMIC DNA]</scope>
    <source>
        <strain evidence="3">cv. Yugu1</strain>
    </source>
</reference>
<evidence type="ECO:0000313" key="2">
    <source>
        <dbReference type="EnsemblPlants" id="KQL14577"/>
    </source>
</evidence>
<dbReference type="PANTHER" id="PTHR35546:SF105">
    <property type="entry name" value="OS05G0139200 PROTEIN"/>
    <property type="match status" value="1"/>
</dbReference>
<evidence type="ECO:0000256" key="1">
    <source>
        <dbReference type="SAM" id="MobiDB-lite"/>
    </source>
</evidence>
<accession>K3ZDM8</accession>
<dbReference type="EnsemblPlants" id="KQL14577">
    <property type="protein sequence ID" value="KQL14577"/>
    <property type="gene ID" value="SETIT_024667mg"/>
</dbReference>
<dbReference type="AlphaFoldDB" id="K3ZDM8"/>
<dbReference type="InterPro" id="IPR055290">
    <property type="entry name" value="At3g26010-like"/>
</dbReference>
<organism evidence="2 3">
    <name type="scientific">Setaria italica</name>
    <name type="common">Foxtail millet</name>
    <name type="synonym">Panicum italicum</name>
    <dbReference type="NCBI Taxonomy" id="4555"/>
    <lineage>
        <taxon>Eukaryota</taxon>
        <taxon>Viridiplantae</taxon>
        <taxon>Streptophyta</taxon>
        <taxon>Embryophyta</taxon>
        <taxon>Tracheophyta</taxon>
        <taxon>Spermatophyta</taxon>
        <taxon>Magnoliopsida</taxon>
        <taxon>Liliopsida</taxon>
        <taxon>Poales</taxon>
        <taxon>Poaceae</taxon>
        <taxon>PACMAD clade</taxon>
        <taxon>Panicoideae</taxon>
        <taxon>Panicodae</taxon>
        <taxon>Paniceae</taxon>
        <taxon>Cenchrinae</taxon>
        <taxon>Setaria</taxon>
    </lineage>
</organism>
<dbReference type="InParanoid" id="K3ZDM8"/>
<dbReference type="EMBL" id="AGNK02001587">
    <property type="status" value="NOT_ANNOTATED_CDS"/>
    <property type="molecule type" value="Genomic_DNA"/>
</dbReference>
<dbReference type="Gramene" id="KQL14577">
    <property type="protein sequence ID" value="KQL14577"/>
    <property type="gene ID" value="SETIT_024667mg"/>
</dbReference>
<keyword evidence="3" id="KW-1185">Reference proteome</keyword>
<evidence type="ECO:0000313" key="3">
    <source>
        <dbReference type="Proteomes" id="UP000004995"/>
    </source>
</evidence>
<name>K3ZDM8_SETIT</name>
<dbReference type="HOGENOM" id="CLU_988341_0_0_1"/>
<feature type="region of interest" description="Disordered" evidence="1">
    <location>
        <begin position="200"/>
        <end position="224"/>
    </location>
</feature>
<protein>
    <submittedName>
        <fullName evidence="2">Uncharacterized protein</fullName>
    </submittedName>
</protein>
<sequence>MESNGPMGTTKPRVAAAAGRASGFALRAQREIHGGPLHRKVIAPTLQGVFHDDDGGYVSDPDWEEFLRHLPQPHFGEFVSLLGTTPPDAAPPPPPVDPSFAFLANELPDDAGGEGGIFLLDSCNGPSSAACRRTPTLGGRADLRLGIEDTHPPACTHDTHTYLVFDPAVSSHFHLLLCSDWGYARLRAVHTYSSKTGAWTNSETDWSDQDRQRPSEQWRYGDNTGISHGDSVRALPGAFLNRMLYLILGREDEIVEVGVEGKTHRIIPMPHPPYLKRLAAVL</sequence>
<dbReference type="PANTHER" id="PTHR35546">
    <property type="entry name" value="F-BOX PROTEIN INTERACTION DOMAIN PROTEIN-RELATED"/>
    <property type="match status" value="1"/>
</dbReference>